<dbReference type="SUPFAM" id="SSF52833">
    <property type="entry name" value="Thioredoxin-like"/>
    <property type="match status" value="1"/>
</dbReference>
<evidence type="ECO:0000313" key="7">
    <source>
        <dbReference type="EMBL" id="HCO27734.1"/>
    </source>
</evidence>
<evidence type="ECO:0000256" key="4">
    <source>
        <dbReference type="ARBA" id="ARBA00023284"/>
    </source>
</evidence>
<evidence type="ECO:0000256" key="1">
    <source>
        <dbReference type="ARBA" id="ARBA00004196"/>
    </source>
</evidence>
<evidence type="ECO:0000259" key="6">
    <source>
        <dbReference type="PROSITE" id="PS51352"/>
    </source>
</evidence>
<keyword evidence="4" id="KW-0676">Redox-active center</keyword>
<accession>A0A3D3RFX0</accession>
<feature type="domain" description="Thioredoxin" evidence="6">
    <location>
        <begin position="36"/>
        <end position="194"/>
    </location>
</feature>
<dbReference type="Gene3D" id="3.40.30.10">
    <property type="entry name" value="Glutaredoxin"/>
    <property type="match status" value="1"/>
</dbReference>
<name>A0A3D3RFX0_9PLAN</name>
<gene>
    <name evidence="7" type="ORF">DIT97_33795</name>
</gene>
<dbReference type="CDD" id="cd02966">
    <property type="entry name" value="TlpA_like_family"/>
    <property type="match status" value="1"/>
</dbReference>
<evidence type="ECO:0000256" key="2">
    <source>
        <dbReference type="ARBA" id="ARBA00022748"/>
    </source>
</evidence>
<comment type="subcellular location">
    <subcellularLocation>
        <location evidence="1">Cell envelope</location>
    </subcellularLocation>
</comment>
<dbReference type="InterPro" id="IPR012336">
    <property type="entry name" value="Thioredoxin-like_fold"/>
</dbReference>
<comment type="caution">
    <text evidence="7">The sequence shown here is derived from an EMBL/GenBank/DDBJ whole genome shotgun (WGS) entry which is preliminary data.</text>
</comment>
<dbReference type="PANTHER" id="PTHR42852">
    <property type="entry name" value="THIOL:DISULFIDE INTERCHANGE PROTEIN DSBE"/>
    <property type="match status" value="1"/>
</dbReference>
<dbReference type="PROSITE" id="PS51257">
    <property type="entry name" value="PROKAR_LIPOPROTEIN"/>
    <property type="match status" value="1"/>
</dbReference>
<dbReference type="GO" id="GO:0030313">
    <property type="term" value="C:cell envelope"/>
    <property type="evidence" value="ECO:0007669"/>
    <property type="project" value="UniProtKB-SubCell"/>
</dbReference>
<evidence type="ECO:0000256" key="5">
    <source>
        <dbReference type="SAM" id="SignalP"/>
    </source>
</evidence>
<dbReference type="PROSITE" id="PS51352">
    <property type="entry name" value="THIOREDOXIN_2"/>
    <property type="match status" value="1"/>
</dbReference>
<keyword evidence="5" id="KW-0732">Signal</keyword>
<protein>
    <recommendedName>
        <fullName evidence="6">Thioredoxin domain-containing protein</fullName>
    </recommendedName>
</protein>
<keyword evidence="3" id="KW-1015">Disulfide bond</keyword>
<evidence type="ECO:0000256" key="3">
    <source>
        <dbReference type="ARBA" id="ARBA00023157"/>
    </source>
</evidence>
<dbReference type="PANTHER" id="PTHR42852:SF6">
    <property type="entry name" value="THIOL:DISULFIDE INTERCHANGE PROTEIN DSBE"/>
    <property type="match status" value="1"/>
</dbReference>
<dbReference type="Proteomes" id="UP000263642">
    <property type="component" value="Unassembled WGS sequence"/>
</dbReference>
<sequence length="207" mass="23515">MVLFMIRKLILCSTLLCLLTACSFGESQEQETEAQPLTAREAVIQSLPAVEIQLKEITPETLPAEIEKHRGKVVFVDYWATWCPMCLDSFHHLSRWHQEYADKGLVILAINLDEDNESNRKVVKEYLTEQRAPFENFISTVKPDAIRDEKYGIEGSTLPFCQIYNREGELAVTLGNVNPERLYGEVSISDALTKLFTETDSAKNANK</sequence>
<dbReference type="InterPro" id="IPR013766">
    <property type="entry name" value="Thioredoxin_domain"/>
</dbReference>
<evidence type="ECO:0000313" key="8">
    <source>
        <dbReference type="Proteomes" id="UP000263642"/>
    </source>
</evidence>
<keyword evidence="2" id="KW-0201">Cytochrome c-type biogenesis</keyword>
<feature type="signal peptide" evidence="5">
    <location>
        <begin position="1"/>
        <end position="23"/>
    </location>
</feature>
<dbReference type="InterPro" id="IPR050553">
    <property type="entry name" value="Thioredoxin_ResA/DsbE_sf"/>
</dbReference>
<dbReference type="AlphaFoldDB" id="A0A3D3RFX0"/>
<reference evidence="7 8" key="1">
    <citation type="journal article" date="2018" name="Nat. Biotechnol.">
        <title>A standardized bacterial taxonomy based on genome phylogeny substantially revises the tree of life.</title>
        <authorList>
            <person name="Parks D.H."/>
            <person name="Chuvochina M."/>
            <person name="Waite D.W."/>
            <person name="Rinke C."/>
            <person name="Skarshewski A."/>
            <person name="Chaumeil P.A."/>
            <person name="Hugenholtz P."/>
        </authorList>
    </citation>
    <scope>NUCLEOTIDE SEQUENCE [LARGE SCALE GENOMIC DNA]</scope>
    <source>
        <strain evidence="7">UBA9375</strain>
    </source>
</reference>
<feature type="chain" id="PRO_5017744015" description="Thioredoxin domain-containing protein" evidence="5">
    <location>
        <begin position="24"/>
        <end position="207"/>
    </location>
</feature>
<proteinExistence type="predicted"/>
<dbReference type="GO" id="GO:0017004">
    <property type="term" value="P:cytochrome complex assembly"/>
    <property type="evidence" value="ECO:0007669"/>
    <property type="project" value="UniProtKB-KW"/>
</dbReference>
<dbReference type="InterPro" id="IPR036249">
    <property type="entry name" value="Thioredoxin-like_sf"/>
</dbReference>
<dbReference type="Pfam" id="PF13905">
    <property type="entry name" value="Thioredoxin_8"/>
    <property type="match status" value="1"/>
</dbReference>
<organism evidence="7 8">
    <name type="scientific">Gimesia maris</name>
    <dbReference type="NCBI Taxonomy" id="122"/>
    <lineage>
        <taxon>Bacteria</taxon>
        <taxon>Pseudomonadati</taxon>
        <taxon>Planctomycetota</taxon>
        <taxon>Planctomycetia</taxon>
        <taxon>Planctomycetales</taxon>
        <taxon>Planctomycetaceae</taxon>
        <taxon>Gimesia</taxon>
    </lineage>
</organism>
<dbReference type="EMBL" id="DQAY01000206">
    <property type="protein sequence ID" value="HCO27734.1"/>
    <property type="molecule type" value="Genomic_DNA"/>
</dbReference>